<feature type="transmembrane region" description="Helical" evidence="1">
    <location>
        <begin position="12"/>
        <end position="32"/>
    </location>
</feature>
<protein>
    <submittedName>
        <fullName evidence="2">Uncharacterized protein</fullName>
    </submittedName>
</protein>
<keyword evidence="1" id="KW-0472">Membrane</keyword>
<dbReference type="EMBL" id="CP134494">
    <property type="protein sequence ID" value="WNF22704.1"/>
    <property type="molecule type" value="Genomic_DNA"/>
</dbReference>
<reference evidence="2 3" key="1">
    <citation type="submission" date="2023-09" db="EMBL/GenBank/DDBJ databases">
        <title>Microbial mechanism of fulvic acid promoting antimony reduction mineralization in rice fields.</title>
        <authorList>
            <person name="Chen G."/>
            <person name="Lan J."/>
        </authorList>
    </citation>
    <scope>NUCLEOTIDE SEQUENCE [LARGE SCALE GENOMIC DNA]</scope>
    <source>
        <strain evidence="2 3">PS1</strain>
    </source>
</reference>
<keyword evidence="1" id="KW-0812">Transmembrane</keyword>
<feature type="transmembrane region" description="Helical" evidence="1">
    <location>
        <begin position="52"/>
        <end position="69"/>
    </location>
</feature>
<keyword evidence="1" id="KW-1133">Transmembrane helix</keyword>
<name>A0ABY9VFK2_9BACI</name>
<evidence type="ECO:0000256" key="1">
    <source>
        <dbReference type="SAM" id="Phobius"/>
    </source>
</evidence>
<organism evidence="2 3">
    <name type="scientific">Mesobacillus jeotgali</name>
    <dbReference type="NCBI Taxonomy" id="129985"/>
    <lineage>
        <taxon>Bacteria</taxon>
        <taxon>Bacillati</taxon>
        <taxon>Bacillota</taxon>
        <taxon>Bacilli</taxon>
        <taxon>Bacillales</taxon>
        <taxon>Bacillaceae</taxon>
        <taxon>Mesobacillus</taxon>
    </lineage>
</organism>
<keyword evidence="3" id="KW-1185">Reference proteome</keyword>
<evidence type="ECO:0000313" key="3">
    <source>
        <dbReference type="Proteomes" id="UP001303324"/>
    </source>
</evidence>
<dbReference type="Proteomes" id="UP001303324">
    <property type="component" value="Chromosome"/>
</dbReference>
<evidence type="ECO:0000313" key="2">
    <source>
        <dbReference type="EMBL" id="WNF22704.1"/>
    </source>
</evidence>
<feature type="transmembrane region" description="Helical" evidence="1">
    <location>
        <begin position="81"/>
        <end position="105"/>
    </location>
</feature>
<accession>A0ABY9VFK2</accession>
<proteinExistence type="predicted"/>
<gene>
    <name evidence="2" type="ORF">RH061_21535</name>
</gene>
<sequence length="110" mass="12816">MEETILFVEKAVVIWFIFQIGYSISVLLIGNTMIEYYEWGIFENPSTSYEKIINTLLMVTVGVGPFVYKKLNKYNWLIRKILMLAFLVLFVIIGVIIYQIVSIVLRSLLL</sequence>
<dbReference type="RefSeq" id="WP_311072806.1">
    <property type="nucleotide sequence ID" value="NZ_CP134494.1"/>
</dbReference>